<dbReference type="InParanoid" id="C5KM05"/>
<evidence type="ECO:0000313" key="2">
    <source>
        <dbReference type="EMBL" id="EER14520.1"/>
    </source>
</evidence>
<proteinExistence type="predicted"/>
<organism evidence="3">
    <name type="scientific">Perkinsus marinus (strain ATCC 50983 / TXsc)</name>
    <dbReference type="NCBI Taxonomy" id="423536"/>
    <lineage>
        <taxon>Eukaryota</taxon>
        <taxon>Sar</taxon>
        <taxon>Alveolata</taxon>
        <taxon>Perkinsozoa</taxon>
        <taxon>Perkinsea</taxon>
        <taxon>Perkinsida</taxon>
        <taxon>Perkinsidae</taxon>
        <taxon>Perkinsus</taxon>
    </lineage>
</organism>
<sequence length="142" mass="15392">MTTSLLLILLATSPFATSSECNAHFDGDGIEWDGPEVCAASQSRFLQTTDFIKAVPATIQVEMLYNATGSDTTEIDLLLTNTGSGVEVVEFIDLGRDLNVMELQQSTSAVPEVCWLSHYGIAELSHFVRAKTEMAQVPDASF</sequence>
<evidence type="ECO:0000313" key="3">
    <source>
        <dbReference type="Proteomes" id="UP000007800"/>
    </source>
</evidence>
<keyword evidence="1" id="KW-0732">Signal</keyword>
<dbReference type="AlphaFoldDB" id="C5KM05"/>
<reference evidence="2 3" key="1">
    <citation type="submission" date="2008-07" db="EMBL/GenBank/DDBJ databases">
        <authorList>
            <person name="El-Sayed N."/>
            <person name="Caler E."/>
            <person name="Inman J."/>
            <person name="Amedeo P."/>
            <person name="Hass B."/>
            <person name="Wortman J."/>
        </authorList>
    </citation>
    <scope>NUCLEOTIDE SEQUENCE [LARGE SCALE GENOMIC DNA]</scope>
    <source>
        <strain evidence="3">ATCC 50983 / TXsc</strain>
    </source>
</reference>
<protein>
    <submittedName>
        <fullName evidence="2">Uncharacterized protein</fullName>
    </submittedName>
</protein>
<dbReference type="Proteomes" id="UP000007800">
    <property type="component" value="Unassembled WGS sequence"/>
</dbReference>
<dbReference type="RefSeq" id="XP_002782725.1">
    <property type="nucleotide sequence ID" value="XM_002782679.1"/>
</dbReference>
<dbReference type="EMBL" id="GG674222">
    <property type="protein sequence ID" value="EER14520.1"/>
    <property type="molecule type" value="Genomic_DNA"/>
</dbReference>
<feature type="chain" id="PRO_5002954463" evidence="1">
    <location>
        <begin position="19"/>
        <end position="142"/>
    </location>
</feature>
<feature type="signal peptide" evidence="1">
    <location>
        <begin position="1"/>
        <end position="18"/>
    </location>
</feature>
<keyword evidence="3" id="KW-1185">Reference proteome</keyword>
<gene>
    <name evidence="2" type="ORF">Pmar_PMAR024407</name>
</gene>
<accession>C5KM05</accession>
<name>C5KM05_PERM5</name>
<evidence type="ECO:0000256" key="1">
    <source>
        <dbReference type="SAM" id="SignalP"/>
    </source>
</evidence>
<dbReference type="GeneID" id="9045206"/>